<evidence type="ECO:0000256" key="9">
    <source>
        <dbReference type="RuleBase" id="RU000488"/>
    </source>
</evidence>
<dbReference type="GO" id="GO:0006862">
    <property type="term" value="P:nucleotide transport"/>
    <property type="evidence" value="ECO:0007669"/>
    <property type="project" value="InterPro"/>
</dbReference>
<keyword evidence="6" id="KW-1133">Transmembrane helix</keyword>
<dbReference type="InterPro" id="IPR044712">
    <property type="entry name" value="SLC25A32-like"/>
</dbReference>
<keyword evidence="7 8" id="KW-0472">Membrane</keyword>
<proteinExistence type="inferred from homology"/>
<evidence type="ECO:0000256" key="4">
    <source>
        <dbReference type="ARBA" id="ARBA00022692"/>
    </source>
</evidence>
<gene>
    <name evidence="10" type="ORF">SYNPS1DRAFT_19803</name>
</gene>
<evidence type="ECO:0000256" key="8">
    <source>
        <dbReference type="PROSITE-ProRule" id="PRU00282"/>
    </source>
</evidence>
<evidence type="ECO:0000256" key="6">
    <source>
        <dbReference type="ARBA" id="ARBA00022989"/>
    </source>
</evidence>
<protein>
    <submittedName>
        <fullName evidence="10">Mitochondrial carrier domain-containing protein</fullName>
    </submittedName>
</protein>
<dbReference type="SUPFAM" id="SSF103506">
    <property type="entry name" value="Mitochondrial carrier"/>
    <property type="match status" value="1"/>
</dbReference>
<sequence>MHYRTSEQLRHSIAGAGAGCSASIITCPLDVVKTRLQNQGRIEPGMRAYRGTFGTLYRIWTEERVRGLYRGLGPTVLGYLPTWAIYFSVYDRAKTYLAQRTGKDEEDDNGACMHCDVSSPIHHCHHHHCCMLGRGSNHWSVHIGAAVTAGVSCNVATNPLWVIKTRMMVRGRASERGTCTPTLLTLHG</sequence>
<evidence type="ECO:0000313" key="10">
    <source>
        <dbReference type="EMBL" id="RKP22646.1"/>
    </source>
</evidence>
<dbReference type="PANTHER" id="PTHR45683">
    <property type="entry name" value="MITOCHONDRIAL NICOTINAMIDE ADENINE DINUCLEOTIDE TRANSPORTER 1-RELATED-RELATED"/>
    <property type="match status" value="1"/>
</dbReference>
<reference evidence="11" key="1">
    <citation type="journal article" date="2018" name="Nat. Microbiol.">
        <title>Leveraging single-cell genomics to expand the fungal tree of life.</title>
        <authorList>
            <person name="Ahrendt S.R."/>
            <person name="Quandt C.A."/>
            <person name="Ciobanu D."/>
            <person name="Clum A."/>
            <person name="Salamov A."/>
            <person name="Andreopoulos B."/>
            <person name="Cheng J.F."/>
            <person name="Woyke T."/>
            <person name="Pelin A."/>
            <person name="Henrissat B."/>
            <person name="Reynolds N.K."/>
            <person name="Benny G.L."/>
            <person name="Smith M.E."/>
            <person name="James T.Y."/>
            <person name="Grigoriev I.V."/>
        </authorList>
    </citation>
    <scope>NUCLEOTIDE SEQUENCE [LARGE SCALE GENOMIC DNA]</scope>
    <source>
        <strain evidence="11">Benny S71-1</strain>
    </source>
</reference>
<dbReference type="InterPro" id="IPR023395">
    <property type="entry name" value="MCP_dom_sf"/>
</dbReference>
<evidence type="ECO:0000256" key="3">
    <source>
        <dbReference type="ARBA" id="ARBA00022448"/>
    </source>
</evidence>
<evidence type="ECO:0000256" key="5">
    <source>
        <dbReference type="ARBA" id="ARBA00022737"/>
    </source>
</evidence>
<dbReference type="OrthoDB" id="10266426at2759"/>
<dbReference type="PROSITE" id="PS50920">
    <property type="entry name" value="SOLCAR"/>
    <property type="match status" value="1"/>
</dbReference>
<evidence type="ECO:0000256" key="7">
    <source>
        <dbReference type="ARBA" id="ARBA00023136"/>
    </source>
</evidence>
<name>A0A4P9YRX7_9FUNG</name>
<dbReference type="GO" id="GO:0055085">
    <property type="term" value="P:transmembrane transport"/>
    <property type="evidence" value="ECO:0007669"/>
    <property type="project" value="InterPro"/>
</dbReference>
<dbReference type="Gene3D" id="1.50.40.10">
    <property type="entry name" value="Mitochondrial carrier domain"/>
    <property type="match status" value="1"/>
</dbReference>
<evidence type="ECO:0000256" key="2">
    <source>
        <dbReference type="ARBA" id="ARBA00006375"/>
    </source>
</evidence>
<dbReference type="AlphaFoldDB" id="A0A4P9YRX7"/>
<dbReference type="Pfam" id="PF00153">
    <property type="entry name" value="Mito_carr"/>
    <property type="match status" value="2"/>
</dbReference>
<dbReference type="EMBL" id="KZ991849">
    <property type="protein sequence ID" value="RKP22646.1"/>
    <property type="molecule type" value="Genomic_DNA"/>
</dbReference>
<organism evidence="10 11">
    <name type="scientific">Syncephalis pseudoplumigaleata</name>
    <dbReference type="NCBI Taxonomy" id="1712513"/>
    <lineage>
        <taxon>Eukaryota</taxon>
        <taxon>Fungi</taxon>
        <taxon>Fungi incertae sedis</taxon>
        <taxon>Zoopagomycota</taxon>
        <taxon>Zoopagomycotina</taxon>
        <taxon>Zoopagomycetes</taxon>
        <taxon>Zoopagales</taxon>
        <taxon>Piptocephalidaceae</taxon>
        <taxon>Syncephalis</taxon>
    </lineage>
</organism>
<dbReference type="GO" id="GO:0016020">
    <property type="term" value="C:membrane"/>
    <property type="evidence" value="ECO:0007669"/>
    <property type="project" value="UniProtKB-SubCell"/>
</dbReference>
<dbReference type="Proteomes" id="UP000278143">
    <property type="component" value="Unassembled WGS sequence"/>
</dbReference>
<comment type="similarity">
    <text evidence="2 9">Belongs to the mitochondrial carrier (TC 2.A.29) family.</text>
</comment>
<keyword evidence="5" id="KW-0677">Repeat</keyword>
<feature type="repeat" description="Solcar" evidence="8">
    <location>
        <begin position="6"/>
        <end position="96"/>
    </location>
</feature>
<evidence type="ECO:0000313" key="11">
    <source>
        <dbReference type="Proteomes" id="UP000278143"/>
    </source>
</evidence>
<evidence type="ECO:0000256" key="1">
    <source>
        <dbReference type="ARBA" id="ARBA00004141"/>
    </source>
</evidence>
<accession>A0A4P9YRX7</accession>
<keyword evidence="3 9" id="KW-0813">Transport</keyword>
<keyword evidence="11" id="KW-1185">Reference proteome</keyword>
<dbReference type="InterPro" id="IPR018108">
    <property type="entry name" value="MCP_transmembrane"/>
</dbReference>
<comment type="subcellular location">
    <subcellularLocation>
        <location evidence="1">Membrane</location>
        <topology evidence="1">Multi-pass membrane protein</topology>
    </subcellularLocation>
</comment>
<keyword evidence="4 8" id="KW-0812">Transmembrane</keyword>